<comment type="similarity">
    <text evidence="2 7">Belongs to the peroxisomal membrane protein PXMP2/4 family.</text>
</comment>
<comment type="caution">
    <text evidence="8">The sequence shown here is derived from an EMBL/GenBank/DDBJ whole genome shotgun (WGS) entry which is preliminary data.</text>
</comment>
<sequence>MVLIFKSWPLLNTMTTYAILWTASDITQELVVSKKDHVDWGKTARIGTTGACVIAPLVLTWIRIVELMFPATNALEGKSGIPELEAKFKKTYQAGMTFWPFVQMVNFRFVSHHYKPVFTASASFVWTIFLCYMKEEKVQAEPEQPSKAFLQSLPAKD</sequence>
<evidence type="ECO:0000313" key="9">
    <source>
        <dbReference type="Proteomes" id="UP001374579"/>
    </source>
</evidence>
<dbReference type="EMBL" id="JBAMIC010000001">
    <property type="protein sequence ID" value="KAK7114995.1"/>
    <property type="molecule type" value="Genomic_DNA"/>
</dbReference>
<keyword evidence="5" id="KW-0472">Membrane</keyword>
<keyword evidence="9" id="KW-1185">Reference proteome</keyword>
<gene>
    <name evidence="8" type="ORF">V1264_000949</name>
</gene>
<organism evidence="8 9">
    <name type="scientific">Littorina saxatilis</name>
    <dbReference type="NCBI Taxonomy" id="31220"/>
    <lineage>
        <taxon>Eukaryota</taxon>
        <taxon>Metazoa</taxon>
        <taxon>Spiralia</taxon>
        <taxon>Lophotrochozoa</taxon>
        <taxon>Mollusca</taxon>
        <taxon>Gastropoda</taxon>
        <taxon>Caenogastropoda</taxon>
        <taxon>Littorinimorpha</taxon>
        <taxon>Littorinoidea</taxon>
        <taxon>Littorinidae</taxon>
        <taxon>Littorina</taxon>
    </lineage>
</organism>
<evidence type="ECO:0000256" key="5">
    <source>
        <dbReference type="ARBA" id="ARBA00023136"/>
    </source>
</evidence>
<keyword evidence="4" id="KW-1133">Transmembrane helix</keyword>
<comment type="subcellular location">
    <subcellularLocation>
        <location evidence="1">Membrane</location>
        <topology evidence="1">Multi-pass membrane protein</topology>
    </subcellularLocation>
</comment>
<evidence type="ECO:0000256" key="7">
    <source>
        <dbReference type="RuleBase" id="RU363053"/>
    </source>
</evidence>
<evidence type="ECO:0000256" key="6">
    <source>
        <dbReference type="ARBA" id="ARBA00049743"/>
    </source>
</evidence>
<evidence type="ECO:0000256" key="4">
    <source>
        <dbReference type="ARBA" id="ARBA00022989"/>
    </source>
</evidence>
<accession>A0AAN9GQC5</accession>
<dbReference type="GO" id="GO:0005739">
    <property type="term" value="C:mitochondrion"/>
    <property type="evidence" value="ECO:0007669"/>
    <property type="project" value="TreeGrafter"/>
</dbReference>
<protein>
    <recommendedName>
        <fullName evidence="6">Mitochondrial inner membrane protein Mpv17</fullName>
    </recommendedName>
</protein>
<evidence type="ECO:0000256" key="1">
    <source>
        <dbReference type="ARBA" id="ARBA00004141"/>
    </source>
</evidence>
<name>A0AAN9GQC5_9CAEN</name>
<evidence type="ECO:0000313" key="8">
    <source>
        <dbReference type="EMBL" id="KAK7114995.1"/>
    </source>
</evidence>
<dbReference type="GO" id="GO:0016020">
    <property type="term" value="C:membrane"/>
    <property type="evidence" value="ECO:0007669"/>
    <property type="project" value="UniProtKB-SubCell"/>
</dbReference>
<dbReference type="AlphaFoldDB" id="A0AAN9GQC5"/>
<reference evidence="8 9" key="1">
    <citation type="submission" date="2024-02" db="EMBL/GenBank/DDBJ databases">
        <title>Chromosome-scale genome assembly of the rough periwinkle Littorina saxatilis.</title>
        <authorList>
            <person name="De Jode A."/>
            <person name="Faria R."/>
            <person name="Formenti G."/>
            <person name="Sims Y."/>
            <person name="Smith T.P."/>
            <person name="Tracey A."/>
            <person name="Wood J.M.D."/>
            <person name="Zagrodzka Z.B."/>
            <person name="Johannesson K."/>
            <person name="Butlin R.K."/>
            <person name="Leder E.H."/>
        </authorList>
    </citation>
    <scope>NUCLEOTIDE SEQUENCE [LARGE SCALE GENOMIC DNA]</scope>
    <source>
        <strain evidence="8">Snail1</strain>
        <tissue evidence="8">Muscle</tissue>
    </source>
</reference>
<dbReference type="Pfam" id="PF04117">
    <property type="entry name" value="Mpv17_PMP22"/>
    <property type="match status" value="1"/>
</dbReference>
<proteinExistence type="inferred from homology"/>
<dbReference type="PANTHER" id="PTHR11266">
    <property type="entry name" value="PEROXISOMAL MEMBRANE PROTEIN 2, PXMP2 MPV17"/>
    <property type="match status" value="1"/>
</dbReference>
<evidence type="ECO:0000256" key="2">
    <source>
        <dbReference type="ARBA" id="ARBA00006824"/>
    </source>
</evidence>
<dbReference type="InterPro" id="IPR007248">
    <property type="entry name" value="Mpv17_PMP22"/>
</dbReference>
<keyword evidence="3" id="KW-0812">Transmembrane</keyword>
<evidence type="ECO:0000256" key="3">
    <source>
        <dbReference type="ARBA" id="ARBA00022692"/>
    </source>
</evidence>
<dbReference type="PANTHER" id="PTHR11266:SF17">
    <property type="entry name" value="PROTEIN MPV17"/>
    <property type="match status" value="1"/>
</dbReference>
<dbReference type="Proteomes" id="UP001374579">
    <property type="component" value="Unassembled WGS sequence"/>
</dbReference>